<dbReference type="Proteomes" id="UP000077115">
    <property type="component" value="Unassembled WGS sequence"/>
</dbReference>
<dbReference type="FunFam" id="3.30.70.120:FF:000003">
    <property type="entry name" value="ATP phosphoribosyltransferase"/>
    <property type="match status" value="1"/>
</dbReference>
<evidence type="ECO:0000313" key="17">
    <source>
        <dbReference type="Proteomes" id="UP000077115"/>
    </source>
</evidence>
<dbReference type="UniPathway" id="UPA00031">
    <property type="reaction ID" value="UER00006"/>
</dbReference>
<keyword evidence="10 16" id="KW-0808">Transferase</keyword>
<dbReference type="InterPro" id="IPR015867">
    <property type="entry name" value="N-reg_PII/ATP_PRibTrfase_C"/>
</dbReference>
<reference evidence="16 17" key="1">
    <citation type="submission" date="2006-10" db="EMBL/GenBank/DDBJ databases">
        <title>The Genome Sequence of Batrachochytrium dendrobatidis JEL423.</title>
        <authorList>
            <consortium name="The Broad Institute Genome Sequencing Platform"/>
            <person name="Birren B."/>
            <person name="Lander E."/>
            <person name="Galagan J."/>
            <person name="Cuomo C."/>
            <person name="Devon K."/>
            <person name="Jaffe D."/>
            <person name="Butler J."/>
            <person name="Alvarez P."/>
            <person name="Gnerre S."/>
            <person name="Grabherr M."/>
            <person name="Kleber M."/>
            <person name="Mauceli E."/>
            <person name="Brockman W."/>
            <person name="Young S."/>
            <person name="LaButti K."/>
            <person name="Sykes S."/>
            <person name="DeCaprio D."/>
            <person name="Crawford M."/>
            <person name="Koehrsen M."/>
            <person name="Engels R."/>
            <person name="Montgomery P."/>
            <person name="Pearson M."/>
            <person name="Howarth C."/>
            <person name="Larson L."/>
            <person name="White J."/>
            <person name="O'Leary S."/>
            <person name="Kodira C."/>
            <person name="Zeng Q."/>
            <person name="Yandava C."/>
            <person name="Alvarado L."/>
            <person name="Longcore J."/>
            <person name="James T."/>
        </authorList>
    </citation>
    <scope>NUCLEOTIDE SEQUENCE [LARGE SCALE GENOMIC DNA]</scope>
    <source>
        <strain evidence="16 17">JEL423</strain>
    </source>
</reference>
<proteinExistence type="inferred from homology"/>
<evidence type="ECO:0000256" key="5">
    <source>
        <dbReference type="ARBA" id="ARBA00011946"/>
    </source>
</evidence>
<accession>A0A177WYK8</accession>
<dbReference type="GO" id="GO:0003879">
    <property type="term" value="F:ATP phosphoribosyltransferase activity"/>
    <property type="evidence" value="ECO:0007669"/>
    <property type="project" value="UniProtKB-EC"/>
</dbReference>
<comment type="subcellular location">
    <subcellularLocation>
        <location evidence="2">Cytoplasm</location>
    </subcellularLocation>
</comment>
<dbReference type="GO" id="GO:0000105">
    <property type="term" value="P:L-histidine biosynthetic process"/>
    <property type="evidence" value="ECO:0007669"/>
    <property type="project" value="UniProtKB-UniPathway"/>
</dbReference>
<dbReference type="InterPro" id="IPR001348">
    <property type="entry name" value="ATP_PRibTrfase_HisG"/>
</dbReference>
<keyword evidence="13" id="KW-0368">Histidine biosynthesis</keyword>
<dbReference type="PANTHER" id="PTHR21403">
    <property type="entry name" value="ATP PHOSPHORIBOSYLTRANSFERASE ATP-PRTASE"/>
    <property type="match status" value="1"/>
</dbReference>
<dbReference type="InterPro" id="IPR018198">
    <property type="entry name" value="ATP_PRibTrfase_CS"/>
</dbReference>
<gene>
    <name evidence="16" type="ORF">BDEG_28361</name>
</gene>
<evidence type="ECO:0000256" key="6">
    <source>
        <dbReference type="ARBA" id="ARBA00020998"/>
    </source>
</evidence>
<sequence>MDSDQLKDRLLFAIPKKGRLAERCLRLLDGADIQFSRAHRLDIALSTNLPLALVFLPANDIAMFVGQGNVDIGLTGKDMVVENGTVADELLELGFGKCSLSVQVPEDGSIQSIDDLIGKRVATSFENVVKRYFTARENGFNHEETVTLLIEDIFHPVFSKASKTIVTYIGGSVETACALGVADAIVDLVESGETMRAAKLKSIGTILKSQAVLISNPRKHDNDQLVQKICRRLRGVIDAERYVLCTYNIRRASMADAFKITPGKKAPSVSPLEDTEWIAISVMVLKSNVVDCMDELTSIGAEDILILDIHNCRVADQSVCTLSKEESGVY</sequence>
<dbReference type="InterPro" id="IPR011322">
    <property type="entry name" value="N-reg_PII-like_a/b"/>
</dbReference>
<evidence type="ECO:0000259" key="14">
    <source>
        <dbReference type="Pfam" id="PF01634"/>
    </source>
</evidence>
<evidence type="ECO:0000256" key="12">
    <source>
        <dbReference type="ARBA" id="ARBA00022840"/>
    </source>
</evidence>
<evidence type="ECO:0000256" key="3">
    <source>
        <dbReference type="ARBA" id="ARBA00004667"/>
    </source>
</evidence>
<dbReference type="InterPro" id="IPR020621">
    <property type="entry name" value="ATP-PRT_HisG_long"/>
</dbReference>
<feature type="domain" description="Histidine biosynthesis HisG C-terminal" evidence="15">
    <location>
        <begin position="239"/>
        <end position="311"/>
    </location>
</feature>
<dbReference type="HAMAP" id="MF_00079">
    <property type="entry name" value="HisG_Long"/>
    <property type="match status" value="1"/>
</dbReference>
<dbReference type="STRING" id="403673.A0A177WYK8"/>
<dbReference type="SUPFAM" id="SSF54913">
    <property type="entry name" value="GlnB-like"/>
    <property type="match status" value="1"/>
</dbReference>
<keyword evidence="8" id="KW-0028">Amino-acid biosynthesis</keyword>
<dbReference type="GO" id="GO:0005737">
    <property type="term" value="C:cytoplasm"/>
    <property type="evidence" value="ECO:0007669"/>
    <property type="project" value="UniProtKB-SubCell"/>
</dbReference>
<keyword evidence="9 16" id="KW-0328">Glycosyltransferase</keyword>
<evidence type="ECO:0000259" key="15">
    <source>
        <dbReference type="Pfam" id="PF08029"/>
    </source>
</evidence>
<dbReference type="PROSITE" id="PS01316">
    <property type="entry name" value="ATP_P_PHORIBOSYLTR"/>
    <property type="match status" value="1"/>
</dbReference>
<evidence type="ECO:0000256" key="4">
    <source>
        <dbReference type="ARBA" id="ARBA00009372"/>
    </source>
</evidence>
<evidence type="ECO:0000256" key="2">
    <source>
        <dbReference type="ARBA" id="ARBA00004496"/>
    </source>
</evidence>
<evidence type="ECO:0000256" key="13">
    <source>
        <dbReference type="ARBA" id="ARBA00023102"/>
    </source>
</evidence>
<evidence type="ECO:0000256" key="7">
    <source>
        <dbReference type="ARBA" id="ARBA00022490"/>
    </source>
</evidence>
<dbReference type="GO" id="GO:0005524">
    <property type="term" value="F:ATP binding"/>
    <property type="evidence" value="ECO:0007669"/>
    <property type="project" value="UniProtKB-KW"/>
</dbReference>
<name>A0A177WYK8_BATDL</name>
<dbReference type="NCBIfam" id="TIGR03455">
    <property type="entry name" value="HisG_C-term"/>
    <property type="match status" value="1"/>
</dbReference>
<reference evidence="16 17" key="2">
    <citation type="submission" date="2016-05" db="EMBL/GenBank/DDBJ databases">
        <title>Lineage-specific infection strategies underlie the spectrum of fungal disease in amphibians.</title>
        <authorList>
            <person name="Cuomo C.A."/>
            <person name="Farrer R.A."/>
            <person name="James T."/>
            <person name="Longcore J."/>
            <person name="Birren B."/>
        </authorList>
    </citation>
    <scope>NUCLEOTIDE SEQUENCE [LARGE SCALE GENOMIC DNA]</scope>
    <source>
        <strain evidence="16 17">JEL423</strain>
    </source>
</reference>
<dbReference type="EC" id="2.4.2.17" evidence="5"/>
<dbReference type="SUPFAM" id="SSF53850">
    <property type="entry name" value="Periplasmic binding protein-like II"/>
    <property type="match status" value="1"/>
</dbReference>
<dbReference type="InterPro" id="IPR013115">
    <property type="entry name" value="HisG_C"/>
</dbReference>
<feature type="domain" description="ATP phosphoribosyltransferase catalytic" evidence="14">
    <location>
        <begin position="58"/>
        <end position="235"/>
    </location>
</feature>
<dbReference type="PANTHER" id="PTHR21403:SF8">
    <property type="entry name" value="ATP PHOSPHORIBOSYLTRANSFERASE"/>
    <property type="match status" value="1"/>
</dbReference>
<organism evidence="16 17">
    <name type="scientific">Batrachochytrium dendrobatidis (strain JEL423)</name>
    <dbReference type="NCBI Taxonomy" id="403673"/>
    <lineage>
        <taxon>Eukaryota</taxon>
        <taxon>Fungi</taxon>
        <taxon>Fungi incertae sedis</taxon>
        <taxon>Chytridiomycota</taxon>
        <taxon>Chytridiomycota incertae sedis</taxon>
        <taxon>Chytridiomycetes</taxon>
        <taxon>Rhizophydiales</taxon>
        <taxon>Rhizophydiales incertae sedis</taxon>
        <taxon>Batrachochytrium</taxon>
    </lineage>
</organism>
<comment type="similarity">
    <text evidence="4">Belongs to the ATP phosphoribosyltransferase family.</text>
</comment>
<dbReference type="Pfam" id="PF08029">
    <property type="entry name" value="HisG_C"/>
    <property type="match status" value="1"/>
</dbReference>
<keyword evidence="11" id="KW-0547">Nucleotide-binding</keyword>
<dbReference type="InterPro" id="IPR013820">
    <property type="entry name" value="ATP_PRibTrfase_cat"/>
</dbReference>
<dbReference type="FunFam" id="3.40.190.10:FF:000123">
    <property type="entry name" value="HIS1p ATP phosphoribosyltransferase"/>
    <property type="match status" value="1"/>
</dbReference>
<evidence type="ECO:0000256" key="11">
    <source>
        <dbReference type="ARBA" id="ARBA00022741"/>
    </source>
</evidence>
<dbReference type="Gene3D" id="3.40.190.10">
    <property type="entry name" value="Periplasmic binding protein-like II"/>
    <property type="match status" value="2"/>
</dbReference>
<evidence type="ECO:0000256" key="10">
    <source>
        <dbReference type="ARBA" id="ARBA00022679"/>
    </source>
</evidence>
<dbReference type="Gene3D" id="3.30.70.120">
    <property type="match status" value="1"/>
</dbReference>
<dbReference type="Pfam" id="PF01634">
    <property type="entry name" value="HisG"/>
    <property type="match status" value="1"/>
</dbReference>
<dbReference type="GO" id="GO:0000287">
    <property type="term" value="F:magnesium ion binding"/>
    <property type="evidence" value="ECO:0007669"/>
    <property type="project" value="InterPro"/>
</dbReference>
<comment type="pathway">
    <text evidence="3">Amino-acid biosynthesis; L-histidine biosynthesis; L-histidine from 5-phospho-alpha-D-ribose 1-diphosphate: step 1/9.</text>
</comment>
<evidence type="ECO:0000313" key="16">
    <source>
        <dbReference type="EMBL" id="OAJ45203.1"/>
    </source>
</evidence>
<dbReference type="VEuPathDB" id="FungiDB:BDEG_28361"/>
<evidence type="ECO:0000256" key="8">
    <source>
        <dbReference type="ARBA" id="ARBA00022605"/>
    </source>
</evidence>
<keyword evidence="12" id="KW-0067">ATP-binding</keyword>
<evidence type="ECO:0000256" key="9">
    <source>
        <dbReference type="ARBA" id="ARBA00022676"/>
    </source>
</evidence>
<dbReference type="NCBIfam" id="TIGR00070">
    <property type="entry name" value="hisG"/>
    <property type="match status" value="1"/>
</dbReference>
<evidence type="ECO:0000256" key="1">
    <source>
        <dbReference type="ARBA" id="ARBA00000915"/>
    </source>
</evidence>
<dbReference type="EMBL" id="DS022315">
    <property type="protein sequence ID" value="OAJ45203.1"/>
    <property type="molecule type" value="Genomic_DNA"/>
</dbReference>
<dbReference type="AlphaFoldDB" id="A0A177WYK8"/>
<dbReference type="eggNOG" id="KOG2831">
    <property type="taxonomic scope" value="Eukaryota"/>
</dbReference>
<keyword evidence="7" id="KW-0963">Cytoplasm</keyword>
<comment type="catalytic activity">
    <reaction evidence="1">
        <text>1-(5-phospho-beta-D-ribosyl)-ATP + diphosphate = 5-phospho-alpha-D-ribose 1-diphosphate + ATP</text>
        <dbReference type="Rhea" id="RHEA:18473"/>
        <dbReference type="ChEBI" id="CHEBI:30616"/>
        <dbReference type="ChEBI" id="CHEBI:33019"/>
        <dbReference type="ChEBI" id="CHEBI:58017"/>
        <dbReference type="ChEBI" id="CHEBI:73183"/>
        <dbReference type="EC" id="2.4.2.17"/>
    </reaction>
</comment>
<protein>
    <recommendedName>
        <fullName evidence="6">ATP phosphoribosyltransferase</fullName>
        <ecNumber evidence="5">2.4.2.17</ecNumber>
    </recommendedName>
</protein>
<dbReference type="OrthoDB" id="2574at2759"/>